<dbReference type="InterPro" id="IPR043130">
    <property type="entry name" value="CDP-OH_PTrfase_TM_dom"/>
</dbReference>
<evidence type="ECO:0000256" key="11">
    <source>
        <dbReference type="ARBA" id="ARBA00023136"/>
    </source>
</evidence>
<evidence type="ECO:0000256" key="17">
    <source>
        <dbReference type="SAM" id="Phobius"/>
    </source>
</evidence>
<feature type="transmembrane region" description="Helical" evidence="17">
    <location>
        <begin position="160"/>
        <end position="185"/>
    </location>
</feature>
<evidence type="ECO:0000256" key="5">
    <source>
        <dbReference type="ARBA" id="ARBA00014944"/>
    </source>
</evidence>
<evidence type="ECO:0000256" key="6">
    <source>
        <dbReference type="ARBA" id="ARBA00022516"/>
    </source>
</evidence>
<evidence type="ECO:0000256" key="1">
    <source>
        <dbReference type="ARBA" id="ARBA00004141"/>
    </source>
</evidence>
<evidence type="ECO:0000256" key="8">
    <source>
        <dbReference type="ARBA" id="ARBA00022692"/>
    </source>
</evidence>
<dbReference type="EMBL" id="CU466930">
    <property type="protein sequence ID" value="CAO80235.1"/>
    <property type="molecule type" value="Genomic_DNA"/>
</dbReference>
<keyword evidence="19" id="KW-1185">Reference proteome</keyword>
<evidence type="ECO:0000256" key="2">
    <source>
        <dbReference type="ARBA" id="ARBA00005042"/>
    </source>
</evidence>
<evidence type="ECO:0000256" key="10">
    <source>
        <dbReference type="ARBA" id="ARBA00023098"/>
    </source>
</evidence>
<sequence length="194" mass="22166">METKNRKMTRHLPNILTVFRIILVPVFLYFLFLAKLPANILIALIIFIVACFTDYLDGMLARKMNIISDFGKLMDPLADKLIVLSALAGLCWLPPFQVSIVVFFIIFLRELVITILREIYQKKGIVVPADFFGKLKTVLQMAGIIVAFAFWVFINPVPPLVILIINIWFWFVALITVLSGLNYIITIAKRTNYA</sequence>
<evidence type="ECO:0000256" key="14">
    <source>
        <dbReference type="ARBA" id="ARBA00048586"/>
    </source>
</evidence>
<comment type="subcellular location">
    <subcellularLocation>
        <location evidence="1">Membrane</location>
        <topology evidence="1">Multi-pass membrane protein</topology>
    </subcellularLocation>
</comment>
<evidence type="ECO:0000256" key="13">
    <source>
        <dbReference type="ARBA" id="ARBA00023264"/>
    </source>
</evidence>
<dbReference type="NCBIfam" id="TIGR00560">
    <property type="entry name" value="pgsA"/>
    <property type="match status" value="1"/>
</dbReference>
<comment type="catalytic activity">
    <reaction evidence="14">
        <text>a CDP-1,2-diacyl-sn-glycerol + sn-glycerol 3-phosphate = a 1,2-diacyl-sn-glycero-3-phospho-(1'-sn-glycero-3'-phosphate) + CMP + H(+)</text>
        <dbReference type="Rhea" id="RHEA:12593"/>
        <dbReference type="ChEBI" id="CHEBI:15378"/>
        <dbReference type="ChEBI" id="CHEBI:57597"/>
        <dbReference type="ChEBI" id="CHEBI:58332"/>
        <dbReference type="ChEBI" id="CHEBI:60110"/>
        <dbReference type="ChEBI" id="CHEBI:60377"/>
        <dbReference type="EC" id="2.7.8.5"/>
    </reaction>
</comment>
<feature type="transmembrane region" description="Helical" evidence="17">
    <location>
        <begin position="137"/>
        <end position="154"/>
    </location>
</feature>
<keyword evidence="13" id="KW-1208">Phospholipid metabolism</keyword>
<dbReference type="PANTHER" id="PTHR14269:SF62">
    <property type="entry name" value="CDP-DIACYLGLYCEROL--GLYCEROL-3-PHOSPHATE 3-PHOSPHATIDYLTRANSFERASE 1, CHLOROPLASTIC"/>
    <property type="match status" value="1"/>
</dbReference>
<dbReference type="InterPro" id="IPR050324">
    <property type="entry name" value="CDP-alcohol_PTase-I"/>
</dbReference>
<name>B0VF00_CLOAI</name>
<dbReference type="InterPro" id="IPR048254">
    <property type="entry name" value="CDP_ALCOHOL_P_TRANSF_CS"/>
</dbReference>
<feature type="transmembrane region" description="Helical" evidence="17">
    <location>
        <begin position="38"/>
        <end position="56"/>
    </location>
</feature>
<comment type="similarity">
    <text evidence="3 16">Belongs to the CDP-alcohol phosphatidyltransferase class-I family.</text>
</comment>
<protein>
    <recommendedName>
        <fullName evidence="5 15">CDP-diacylglycerol--glycerol-3-phosphate 3-phosphatidyltransferase</fullName>
        <ecNumber evidence="4 15">2.7.8.5</ecNumber>
    </recommendedName>
</protein>
<dbReference type="PROSITE" id="PS00379">
    <property type="entry name" value="CDP_ALCOHOL_P_TRANSF"/>
    <property type="match status" value="1"/>
</dbReference>
<reference evidence="18 19" key="1">
    <citation type="journal article" date="2008" name="J. Bacteriol.">
        <title>'Candidatus Cloacamonas acidaminovorans': genome sequence reconstruction provides a first glimpse of a new bacterial division.</title>
        <authorList>
            <person name="Pelletier E."/>
            <person name="Kreimeyer A."/>
            <person name="Bocs S."/>
            <person name="Rouy Z."/>
            <person name="Gyapay G."/>
            <person name="Chouari R."/>
            <person name="Riviere D."/>
            <person name="Ganesan A."/>
            <person name="Daegelen P."/>
            <person name="Sghir A."/>
            <person name="Cohen G.N."/>
            <person name="Medigue C."/>
            <person name="Weissenbach J."/>
            <person name="Le Paslier D."/>
        </authorList>
    </citation>
    <scope>NUCLEOTIDE SEQUENCE [LARGE SCALE GENOMIC DNA]</scope>
    <source>
        <strain evidence="19">Evry</strain>
    </source>
</reference>
<accession>B0VF00</accession>
<dbReference type="EC" id="2.7.8.5" evidence="4 15"/>
<dbReference type="eggNOG" id="COG0558">
    <property type="taxonomic scope" value="Bacteria"/>
</dbReference>
<keyword evidence="9 17" id="KW-1133">Transmembrane helix</keyword>
<dbReference type="Proteomes" id="UP000002019">
    <property type="component" value="Chromosome"/>
</dbReference>
<evidence type="ECO:0000256" key="3">
    <source>
        <dbReference type="ARBA" id="ARBA00010441"/>
    </source>
</evidence>
<evidence type="ECO:0000313" key="18">
    <source>
        <dbReference type="EMBL" id="CAO80235.1"/>
    </source>
</evidence>
<dbReference type="GO" id="GO:0016020">
    <property type="term" value="C:membrane"/>
    <property type="evidence" value="ECO:0007669"/>
    <property type="project" value="UniProtKB-SubCell"/>
</dbReference>
<dbReference type="GO" id="GO:0008444">
    <property type="term" value="F:CDP-diacylglycerol-glycerol-3-phosphate 3-phosphatidyltransferase activity"/>
    <property type="evidence" value="ECO:0007669"/>
    <property type="project" value="UniProtKB-UniRule"/>
</dbReference>
<keyword evidence="6" id="KW-0444">Lipid biosynthesis</keyword>
<keyword evidence="7 16" id="KW-0808">Transferase</keyword>
<dbReference type="InterPro" id="IPR000462">
    <property type="entry name" value="CDP-OH_P_trans"/>
</dbReference>
<feature type="transmembrane region" description="Helical" evidence="17">
    <location>
        <begin position="12"/>
        <end position="32"/>
    </location>
</feature>
<keyword evidence="12" id="KW-0594">Phospholipid biosynthesis</keyword>
<dbReference type="KEGG" id="caci:CLOAM0330"/>
<evidence type="ECO:0000256" key="12">
    <source>
        <dbReference type="ARBA" id="ARBA00023209"/>
    </source>
</evidence>
<organism evidence="18 19">
    <name type="scientific">Cloacimonas acidaminovorans (strain Evry)</name>
    <dbReference type="NCBI Taxonomy" id="459349"/>
    <lineage>
        <taxon>Bacteria</taxon>
        <taxon>Pseudomonadati</taxon>
        <taxon>Candidatus Cloacimonadota</taxon>
        <taxon>Candidatus Cloacimonadia</taxon>
        <taxon>Candidatus Cloacimonadales</taxon>
        <taxon>Candidatus Cloacimonadaceae</taxon>
        <taxon>Candidatus Cloacimonas</taxon>
    </lineage>
</organism>
<keyword evidence="10" id="KW-0443">Lipid metabolism</keyword>
<comment type="pathway">
    <text evidence="2">Phospholipid metabolism; phosphatidylglycerol biosynthesis; phosphatidylglycerol from CDP-diacylglycerol: step 1/2.</text>
</comment>
<gene>
    <name evidence="18" type="primary">pgsA</name>
    <name evidence="18" type="ordered locus">CLOAM0330</name>
</gene>
<evidence type="ECO:0000256" key="7">
    <source>
        <dbReference type="ARBA" id="ARBA00022679"/>
    </source>
</evidence>
<evidence type="ECO:0000256" key="4">
    <source>
        <dbReference type="ARBA" id="ARBA00013170"/>
    </source>
</evidence>
<proteinExistence type="inferred from homology"/>
<dbReference type="InterPro" id="IPR004570">
    <property type="entry name" value="Phosphatidylglycerol_P_synth"/>
</dbReference>
<dbReference type="STRING" id="459349.CLOAM0330"/>
<dbReference type="Gene3D" id="1.20.120.1760">
    <property type="match status" value="1"/>
</dbReference>
<evidence type="ECO:0000313" key="19">
    <source>
        <dbReference type="Proteomes" id="UP000002019"/>
    </source>
</evidence>
<evidence type="ECO:0000256" key="9">
    <source>
        <dbReference type="ARBA" id="ARBA00022989"/>
    </source>
</evidence>
<dbReference type="PIRSF" id="PIRSF000847">
    <property type="entry name" value="Phos_ph_gly_syn"/>
    <property type="match status" value="1"/>
</dbReference>
<dbReference type="AlphaFoldDB" id="B0VF00"/>
<feature type="transmembrane region" description="Helical" evidence="17">
    <location>
        <begin position="77"/>
        <end position="93"/>
    </location>
</feature>
<dbReference type="GO" id="GO:0046474">
    <property type="term" value="P:glycerophospholipid biosynthetic process"/>
    <property type="evidence" value="ECO:0007669"/>
    <property type="project" value="TreeGrafter"/>
</dbReference>
<dbReference type="PANTHER" id="PTHR14269">
    <property type="entry name" value="CDP-DIACYLGLYCEROL--GLYCEROL-3-PHOSPHATE 3-PHOSPHATIDYLTRANSFERASE-RELATED"/>
    <property type="match status" value="1"/>
</dbReference>
<keyword evidence="11 17" id="KW-0472">Membrane</keyword>
<evidence type="ECO:0000256" key="16">
    <source>
        <dbReference type="RuleBase" id="RU003750"/>
    </source>
</evidence>
<evidence type="ECO:0000256" key="15">
    <source>
        <dbReference type="NCBIfam" id="TIGR00560"/>
    </source>
</evidence>
<dbReference type="Pfam" id="PF01066">
    <property type="entry name" value="CDP-OH_P_transf"/>
    <property type="match status" value="1"/>
</dbReference>
<dbReference type="HOGENOM" id="CLU_051314_2_3_0"/>
<keyword evidence="8 17" id="KW-0812">Transmembrane</keyword>